<keyword evidence="2" id="KW-0677">Repeat</keyword>
<evidence type="ECO:0000256" key="1">
    <source>
        <dbReference type="ARBA" id="ARBA00022723"/>
    </source>
</evidence>
<evidence type="ECO:0000256" key="2">
    <source>
        <dbReference type="ARBA" id="ARBA00022737"/>
    </source>
</evidence>
<dbReference type="PROSITE" id="PS50157">
    <property type="entry name" value="ZINC_FINGER_C2H2_2"/>
    <property type="match status" value="4"/>
</dbReference>
<feature type="compositionally biased region" description="Polar residues" evidence="6">
    <location>
        <begin position="1643"/>
        <end position="1668"/>
    </location>
</feature>
<reference evidence="9" key="1">
    <citation type="submission" date="2020-12" db="UniProtKB">
        <authorList>
            <consortium name="WormBaseParasite"/>
        </authorList>
    </citation>
    <scope>IDENTIFICATION</scope>
    <source>
        <strain evidence="9">MHco3</strain>
    </source>
</reference>
<dbReference type="SMART" id="SM00355">
    <property type="entry name" value="ZnF_C2H2"/>
    <property type="match status" value="11"/>
</dbReference>
<feature type="region of interest" description="Disordered" evidence="6">
    <location>
        <begin position="1705"/>
        <end position="1750"/>
    </location>
</feature>
<evidence type="ECO:0000313" key="9">
    <source>
        <dbReference type="WBParaSite" id="HCON_00078530-00001"/>
    </source>
</evidence>
<protein>
    <submittedName>
        <fullName evidence="9">C2H2-type domain-containing protein</fullName>
    </submittedName>
</protein>
<feature type="domain" description="C2H2-type" evidence="7">
    <location>
        <begin position="1009"/>
        <end position="1037"/>
    </location>
</feature>
<feature type="domain" description="C2H2-type" evidence="7">
    <location>
        <begin position="1886"/>
        <end position="1913"/>
    </location>
</feature>
<keyword evidence="1" id="KW-0479">Metal-binding</keyword>
<evidence type="ECO:0000256" key="4">
    <source>
        <dbReference type="ARBA" id="ARBA00022833"/>
    </source>
</evidence>
<sequence>MVEAIRDRSFDWLSSVASSSTTIEKMLDTNGSCSNVSGWDELVDLYNSRRESTDKSDVPSTSRKRQGNEINGEPLEKVKILESYISQKLFKNNQLTCPICEHPIYSNTLKVDFTVRKFLRHLRKHEGELDNSLKTPCTSCFNFYKKSKMDEHFKQEHSETERYEVREVICFTNSTHKYQQLVDSLTASLKSSSSADDSCSRIPENSIFTGSTRMGLGKYRENCRQKFLTISDRKALFRYKYRQTSNLPFAWLCPLCDESDAVSRCSAFHNDISLRLFVLRHFAVEHHNLEDIETTIQQEWAILSYEIGFDLEYHVIETAKLLRQTERNNFFYTLRGIKSAHREALVHEMFGRSMNKEEIWSSDYCICIVCFKPILKKSLGRHLSTAGHEWLKPHSEHGEFREVAEIADAPSMTIHNFPYPALCYSKVFRIREVDDCDSITFLKWRCVLNSSVVGHVEDVLEFPTKELLKIYALKHFETYHQDFFSSEYFQYERALLQQELPTGTDVYSYSPLSWSFDNEAFDTTNPNHFNIPFRTKLLPRSCSDVQICGFCFWCGFSSEFVSHIVSHGYIDIGVALTDDPISAFPVSLLSTDPETIDCEQLLPNKILGSAGREALRQLKGSNDSTGARSPATHNEEQSGNSHPSSAAMDGDVHAVEIFVPRSECSSANDLTQTINHSPAGAQDTTAEVDISNISEREEPLFNSLVVPKGESTLTVSTSSIRIATPPPDPEPVEDPENVEDAPTVIETNTEPEAAPPVYGPDNLDVQEHKQLIHKKFLWEGPPPPPLDAEQTQQLVCLARNECPFCTTARGSRGLRIPAFANDEIKEESMLAHVVKFHYKDPAALWVLNAKRFHMSTNGRQTPLKFLLEPTRDGWLKCSSCEKAAFDRIANLRVHWACCVNVCGRYRKDLREGRLVLESPSTIGKVPKRRGKHEAIKCPLSTCVSAWRPSFKYPNSVTQIAHMISHHGADKEAYDTALKLGESEKLAEEFPFLDVAKSFANSVNSTELCLQCAKCDRGFHSPYELEQHAKRYHPTEKHYSGAPKCPFGCSKRLQRLKSGITDNVLRLLHVMICHLPDPDAVSWVKNWMKKHESVMENEPVFKFDVQESLNASVESGECHIMCVWCKTLIEGSKYFAHRRRGSGCFDRPDQISASAECAIEKSKQRAGRKRSLLDPSKTPLFSKIRKHPSMTCKLCLKNIIITEKYSERVSTFLHVLNIHINDQEAQNALVTGYSSTCAEEFPYIDVKASVEGTANIGKPVLQCVICGFKTDTSRRIAMHARHHEDLMKDLGSYPEPCSLCGEKIRICSEVKESYQRLCHILEKHIADENRLQEAVFAYEADHSPELLILDRSRSIELTRTKCLTYACSGCDFTSSNSNALIHHSKIHATGSNDDSAVKKELPRKTESPIVCTVCNRLLLRSSRYSIRVTILAHFVKFHRNSPKDVEKYLASGSWDVASEFPYIDAVTSIKKGKLQCALCEAAFSDTCPLLKHATSVHEGQKVKASTRKSAASENASNGNAASKGQHDSARRDSDTKLNIEEIIARCREFERQNNRNAKKGLETRKASRDSSTADESSRSSSRCSRPNAPVNDRVPRLPSDHEDNAHCEGDAKPNDPTGADVANETTKQPGEPPGFQLKKEILDSSESSKLSTPPNGSENPRSSGQSTEESAGPDRKPSLTPQPDQSVSGKLLSWLSLTTRAVLPPRKAELLSPNTESKPDSTEGNLRDALHGYLDSDGSVKSKPVKRSSNAGTTLFDELPQRIVKNMVKQNTAPPVDISHIDGAKGYPCNFCEFRGRTVNDIRRHTSSAHSEFFPSMSTKIVSPCHHCDEVLDSRGKLLKHIGDCHEDIPLAFKCTYCPKTFATSRGVREHERRSHESRLFLDAEHLVCPHCEQEFQNKRNRDEHVKRHNNPNSVIGRGF</sequence>
<feature type="region of interest" description="Disordered" evidence="6">
    <location>
        <begin position="1494"/>
        <end position="1535"/>
    </location>
</feature>
<evidence type="ECO:0000259" key="7">
    <source>
        <dbReference type="PROSITE" id="PS50157"/>
    </source>
</evidence>
<feature type="compositionally biased region" description="Basic and acidic residues" evidence="6">
    <location>
        <begin position="1716"/>
        <end position="1729"/>
    </location>
</feature>
<dbReference type="PANTHER" id="PTHR24403">
    <property type="entry name" value="ZINC FINGER PROTEIN"/>
    <property type="match status" value="1"/>
</dbReference>
<dbReference type="Proteomes" id="UP000025227">
    <property type="component" value="Unplaced"/>
</dbReference>
<dbReference type="InterPro" id="IPR018527">
    <property type="entry name" value="Rubredoxin_Fe_BS"/>
</dbReference>
<dbReference type="OMA" id="HARHHED"/>
<dbReference type="PROSITE" id="PS00028">
    <property type="entry name" value="ZINC_FINGER_C2H2_1"/>
    <property type="match status" value="4"/>
</dbReference>
<feature type="compositionally biased region" description="Low complexity" evidence="6">
    <location>
        <begin position="1568"/>
        <end position="1584"/>
    </location>
</feature>
<feature type="region of interest" description="Disordered" evidence="6">
    <location>
        <begin position="50"/>
        <end position="71"/>
    </location>
</feature>
<keyword evidence="4" id="KW-0862">Zinc</keyword>
<dbReference type="GO" id="GO:0008270">
    <property type="term" value="F:zinc ion binding"/>
    <property type="evidence" value="ECO:0007669"/>
    <property type="project" value="UniProtKB-KW"/>
</dbReference>
<dbReference type="PANTHER" id="PTHR24403:SF67">
    <property type="entry name" value="FI01116P-RELATED"/>
    <property type="match status" value="1"/>
</dbReference>
<dbReference type="PROSITE" id="PS00202">
    <property type="entry name" value="RUBREDOXIN"/>
    <property type="match status" value="1"/>
</dbReference>
<dbReference type="GO" id="GO:0045944">
    <property type="term" value="P:positive regulation of transcription by RNA polymerase II"/>
    <property type="evidence" value="ECO:0007669"/>
    <property type="project" value="TreeGrafter"/>
</dbReference>
<keyword evidence="3 5" id="KW-0863">Zinc-finger</keyword>
<keyword evidence="8" id="KW-1185">Reference proteome</keyword>
<feature type="compositionally biased region" description="Low complexity" evidence="6">
    <location>
        <begin position="1508"/>
        <end position="1521"/>
    </location>
</feature>
<feature type="region of interest" description="Disordered" evidence="6">
    <location>
        <begin position="1553"/>
        <end position="1686"/>
    </location>
</feature>
<dbReference type="Gene3D" id="3.30.160.60">
    <property type="entry name" value="Classic Zinc Finger"/>
    <property type="match status" value="1"/>
</dbReference>
<evidence type="ECO:0000256" key="6">
    <source>
        <dbReference type="SAM" id="MobiDB-lite"/>
    </source>
</evidence>
<evidence type="ECO:0000256" key="3">
    <source>
        <dbReference type="ARBA" id="ARBA00022771"/>
    </source>
</evidence>
<dbReference type="InterPro" id="IPR050688">
    <property type="entry name" value="Zinc_finger/UBP_domain"/>
</dbReference>
<organism evidence="8 9">
    <name type="scientific">Haemonchus contortus</name>
    <name type="common">Barber pole worm</name>
    <dbReference type="NCBI Taxonomy" id="6289"/>
    <lineage>
        <taxon>Eukaryota</taxon>
        <taxon>Metazoa</taxon>
        <taxon>Ecdysozoa</taxon>
        <taxon>Nematoda</taxon>
        <taxon>Chromadorea</taxon>
        <taxon>Rhabditida</taxon>
        <taxon>Rhabditina</taxon>
        <taxon>Rhabditomorpha</taxon>
        <taxon>Strongyloidea</taxon>
        <taxon>Trichostrongylidae</taxon>
        <taxon>Haemonchus</taxon>
    </lineage>
</organism>
<feature type="domain" description="C2H2-type" evidence="7">
    <location>
        <begin position="1473"/>
        <end position="1501"/>
    </location>
</feature>
<dbReference type="GO" id="GO:0005634">
    <property type="term" value="C:nucleus"/>
    <property type="evidence" value="ECO:0007669"/>
    <property type="project" value="TreeGrafter"/>
</dbReference>
<feature type="compositionally biased region" description="Basic and acidic residues" evidence="6">
    <location>
        <begin position="1592"/>
        <end position="1612"/>
    </location>
</feature>
<proteinExistence type="predicted"/>
<accession>A0A7I4YE87</accession>
<evidence type="ECO:0000313" key="8">
    <source>
        <dbReference type="Proteomes" id="UP000025227"/>
    </source>
</evidence>
<feature type="compositionally biased region" description="Basic and acidic residues" evidence="6">
    <location>
        <begin position="1553"/>
        <end position="1567"/>
    </location>
</feature>
<evidence type="ECO:0000256" key="5">
    <source>
        <dbReference type="PROSITE-ProRule" id="PRU00042"/>
    </source>
</evidence>
<dbReference type="InterPro" id="IPR013087">
    <property type="entry name" value="Znf_C2H2_type"/>
</dbReference>
<dbReference type="WBParaSite" id="HCON_00078530-00001">
    <property type="protein sequence ID" value="HCON_00078530-00001"/>
    <property type="gene ID" value="HCON_00078530"/>
</dbReference>
<feature type="domain" description="C2H2-type" evidence="7">
    <location>
        <begin position="1852"/>
        <end position="1875"/>
    </location>
</feature>
<feature type="region of interest" description="Disordered" evidence="6">
    <location>
        <begin position="620"/>
        <end position="648"/>
    </location>
</feature>
<feature type="compositionally biased region" description="Basic and acidic residues" evidence="6">
    <location>
        <begin position="1523"/>
        <end position="1535"/>
    </location>
</feature>
<name>A0A7I4YE87_HAECO</name>
<dbReference type="OrthoDB" id="5822041at2759"/>